<keyword evidence="6" id="KW-1185">Reference proteome</keyword>
<dbReference type="STRING" id="1123309.GCA_000377005_01136"/>
<evidence type="ECO:0000256" key="1">
    <source>
        <dbReference type="ARBA" id="ARBA00022679"/>
    </source>
</evidence>
<dbReference type="Gene3D" id="3.40.630.30">
    <property type="match status" value="1"/>
</dbReference>
<proteinExistence type="inferred from homology"/>
<dbReference type="Proteomes" id="UP000281771">
    <property type="component" value="Unassembled WGS sequence"/>
</dbReference>
<dbReference type="InterPro" id="IPR016181">
    <property type="entry name" value="Acyl_CoA_acyltransferase"/>
</dbReference>
<feature type="domain" description="N-acetyltransferase" evidence="4">
    <location>
        <begin position="17"/>
        <end position="169"/>
    </location>
</feature>
<evidence type="ECO:0000256" key="2">
    <source>
        <dbReference type="ARBA" id="ARBA00023315"/>
    </source>
</evidence>
<reference evidence="5 6" key="1">
    <citation type="submission" date="2018-11" db="EMBL/GenBank/DDBJ databases">
        <title>Genomes From Bacteria Associated with the Canine Oral Cavity: a Test Case for Automated Genome-Based Taxonomic Assignment.</title>
        <authorList>
            <person name="Coil D.A."/>
            <person name="Jospin G."/>
            <person name="Darling A.E."/>
            <person name="Wallis C."/>
            <person name="Davis I.J."/>
            <person name="Harris S."/>
            <person name="Eisen J.A."/>
            <person name="Holcombe L.J."/>
            <person name="O'Flynn C."/>
        </authorList>
    </citation>
    <scope>NUCLEOTIDE SEQUENCE [LARGE SCALE GENOMIC DNA]</scope>
    <source>
        <strain evidence="5 6">OH4621_COT-116</strain>
    </source>
</reference>
<dbReference type="InterPro" id="IPR051531">
    <property type="entry name" value="N-acetyltransferase"/>
</dbReference>
<dbReference type="EMBL" id="RQZA01000002">
    <property type="protein sequence ID" value="RRD31997.1"/>
    <property type="molecule type" value="Genomic_DNA"/>
</dbReference>
<comment type="similarity">
    <text evidence="3">Belongs to the acetyltransferase family. RimJ subfamily.</text>
</comment>
<protein>
    <submittedName>
        <fullName evidence="5">N-acetyltransferase</fullName>
    </submittedName>
</protein>
<name>A0A3P1VE82_9STRE</name>
<organism evidence="5 6">
    <name type="scientific">Streptococcus minor</name>
    <dbReference type="NCBI Taxonomy" id="229549"/>
    <lineage>
        <taxon>Bacteria</taxon>
        <taxon>Bacillati</taxon>
        <taxon>Bacillota</taxon>
        <taxon>Bacilli</taxon>
        <taxon>Lactobacillales</taxon>
        <taxon>Streptococcaceae</taxon>
        <taxon>Streptococcus</taxon>
    </lineage>
</organism>
<dbReference type="PANTHER" id="PTHR43792">
    <property type="entry name" value="GNAT FAMILY, PUTATIVE (AFU_ORTHOLOGUE AFUA_3G00765)-RELATED-RELATED"/>
    <property type="match status" value="1"/>
</dbReference>
<dbReference type="AlphaFoldDB" id="A0A3P1VE82"/>
<dbReference type="PANTHER" id="PTHR43792:SF8">
    <property type="entry name" value="[RIBOSOMAL PROTEIN US5]-ALANINE N-ACETYLTRANSFERASE"/>
    <property type="match status" value="1"/>
</dbReference>
<accession>A0A3P1VE82</accession>
<keyword evidence="1 5" id="KW-0808">Transferase</keyword>
<gene>
    <name evidence="5" type="ORF">EII38_03900</name>
</gene>
<dbReference type="GO" id="GO:0008999">
    <property type="term" value="F:protein-N-terminal-alanine acetyltransferase activity"/>
    <property type="evidence" value="ECO:0007669"/>
    <property type="project" value="TreeGrafter"/>
</dbReference>
<evidence type="ECO:0000256" key="3">
    <source>
        <dbReference type="ARBA" id="ARBA00038502"/>
    </source>
</evidence>
<keyword evidence="2" id="KW-0012">Acyltransferase</keyword>
<dbReference type="InterPro" id="IPR000182">
    <property type="entry name" value="GNAT_dom"/>
</dbReference>
<dbReference type="GO" id="GO:0005737">
    <property type="term" value="C:cytoplasm"/>
    <property type="evidence" value="ECO:0007669"/>
    <property type="project" value="TreeGrafter"/>
</dbReference>
<sequence>MIWTTLAAYASLETERLFLRPFIATDSEDFYQVVSNPNNLEFIFPVKASKKEAMDLMVEMFMKAPLGKWAIVNKGNQRLIGAISFEKLHEQTKQAELGYFIHSDYWGMGFATEAVQNISFLALYELGLTDISIIAHLENSASQKVAEKAGFTLLRQYRGSDRYTHKMREYKHYHLTKKHLVALERDKKKR</sequence>
<comment type="caution">
    <text evidence="5">The sequence shown here is derived from an EMBL/GenBank/DDBJ whole genome shotgun (WGS) entry which is preliminary data.</text>
</comment>
<dbReference type="PROSITE" id="PS51186">
    <property type="entry name" value="GNAT"/>
    <property type="match status" value="1"/>
</dbReference>
<evidence type="ECO:0000313" key="6">
    <source>
        <dbReference type="Proteomes" id="UP000281771"/>
    </source>
</evidence>
<evidence type="ECO:0000259" key="4">
    <source>
        <dbReference type="PROSITE" id="PS51186"/>
    </source>
</evidence>
<evidence type="ECO:0000313" key="5">
    <source>
        <dbReference type="EMBL" id="RRD31997.1"/>
    </source>
</evidence>
<dbReference type="Pfam" id="PF13302">
    <property type="entry name" value="Acetyltransf_3"/>
    <property type="match status" value="1"/>
</dbReference>
<dbReference type="SUPFAM" id="SSF55729">
    <property type="entry name" value="Acyl-CoA N-acyltransferases (Nat)"/>
    <property type="match status" value="1"/>
</dbReference>